<organism evidence="1">
    <name type="scientific">Burkholderia cenocepacia</name>
    <dbReference type="NCBI Taxonomy" id="95486"/>
    <lineage>
        <taxon>Bacteria</taxon>
        <taxon>Pseudomonadati</taxon>
        <taxon>Pseudomonadota</taxon>
        <taxon>Betaproteobacteria</taxon>
        <taxon>Burkholderiales</taxon>
        <taxon>Burkholderiaceae</taxon>
        <taxon>Burkholderia</taxon>
        <taxon>Burkholderia cepacia complex</taxon>
    </lineage>
</organism>
<evidence type="ECO:0000313" key="1">
    <source>
        <dbReference type="EMBL" id="NDV74918.1"/>
    </source>
</evidence>
<proteinExistence type="predicted"/>
<comment type="caution">
    <text evidence="1">The sequence shown here is derived from an EMBL/GenBank/DDBJ whole genome shotgun (WGS) entry which is preliminary data.</text>
</comment>
<name>A0A6B2MGG3_9BURK</name>
<dbReference type="AlphaFoldDB" id="A0A6B2MGG3"/>
<gene>
    <name evidence="1" type="ORF">GFJ35_22990</name>
</gene>
<dbReference type="EMBL" id="JAAEAM010000026">
    <property type="protein sequence ID" value="NDV74918.1"/>
    <property type="molecule type" value="Genomic_DNA"/>
</dbReference>
<dbReference type="RefSeq" id="WP_163125146.1">
    <property type="nucleotide sequence ID" value="NZ_CAJPCT010000002.1"/>
</dbReference>
<reference evidence="1" key="1">
    <citation type="submission" date="2019-11" db="EMBL/GenBank/DDBJ databases">
        <title>Burkholderia cenocepacia CF.</title>
        <authorList>
            <person name="Vianna E.F."/>
            <person name="Marques E.A."/>
            <person name="Albano R.M."/>
            <person name="Leao R.S."/>
        </authorList>
    </citation>
    <scope>NUCLEOTIDE SEQUENCE</scope>
    <source>
        <strain evidence="1">MS-2140</strain>
    </source>
</reference>
<accession>A0A6B2MGG3</accession>
<protein>
    <submittedName>
        <fullName evidence="1">Uncharacterized protein</fullName>
    </submittedName>
</protein>
<sequence length="78" mass="8472">MAGAAARFPAAGVRPALSGEVQDLTPDHLLDGFLAHAERTTRYPDNRRADAAHPTGRAVVFAHGRRYVRLMNGAYDRA</sequence>